<evidence type="ECO:0000256" key="4">
    <source>
        <dbReference type="ARBA" id="ARBA00023136"/>
    </source>
</evidence>
<feature type="transmembrane region" description="Helical" evidence="5">
    <location>
        <begin position="72"/>
        <end position="93"/>
    </location>
</feature>
<evidence type="ECO:0008006" key="8">
    <source>
        <dbReference type="Google" id="ProtNLM"/>
    </source>
</evidence>
<evidence type="ECO:0000313" key="6">
    <source>
        <dbReference type="EMBL" id="KAJ8917682.1"/>
    </source>
</evidence>
<evidence type="ECO:0000313" key="7">
    <source>
        <dbReference type="Proteomes" id="UP001159042"/>
    </source>
</evidence>
<dbReference type="GO" id="GO:1905515">
    <property type="term" value="P:non-motile cilium assembly"/>
    <property type="evidence" value="ECO:0007669"/>
    <property type="project" value="TreeGrafter"/>
</dbReference>
<organism evidence="6 7">
    <name type="scientific">Exocentrus adspersus</name>
    <dbReference type="NCBI Taxonomy" id="1586481"/>
    <lineage>
        <taxon>Eukaryota</taxon>
        <taxon>Metazoa</taxon>
        <taxon>Ecdysozoa</taxon>
        <taxon>Arthropoda</taxon>
        <taxon>Hexapoda</taxon>
        <taxon>Insecta</taxon>
        <taxon>Pterygota</taxon>
        <taxon>Neoptera</taxon>
        <taxon>Endopterygota</taxon>
        <taxon>Coleoptera</taxon>
        <taxon>Polyphaga</taxon>
        <taxon>Cucujiformia</taxon>
        <taxon>Chrysomeloidea</taxon>
        <taxon>Cerambycidae</taxon>
        <taxon>Lamiinae</taxon>
        <taxon>Acanthocinini</taxon>
        <taxon>Exocentrus</taxon>
    </lineage>
</organism>
<dbReference type="Proteomes" id="UP001159042">
    <property type="component" value="Unassembled WGS sequence"/>
</dbReference>
<accession>A0AAV8VUE8</accession>
<gene>
    <name evidence="6" type="ORF">NQ315_005129</name>
</gene>
<dbReference type="InterPro" id="IPR019184">
    <property type="entry name" value="Uncharacterised_TM-17"/>
</dbReference>
<name>A0AAV8VUE8_9CUCU</name>
<dbReference type="AlphaFoldDB" id="A0AAV8VUE8"/>
<dbReference type="GO" id="GO:0035869">
    <property type="term" value="C:ciliary transition zone"/>
    <property type="evidence" value="ECO:0007669"/>
    <property type="project" value="TreeGrafter"/>
</dbReference>
<keyword evidence="2 5" id="KW-0812">Transmembrane</keyword>
<evidence type="ECO:0000256" key="1">
    <source>
        <dbReference type="ARBA" id="ARBA00004141"/>
    </source>
</evidence>
<reference evidence="6 7" key="1">
    <citation type="journal article" date="2023" name="Insect Mol. Biol.">
        <title>Genome sequencing provides insights into the evolution of gene families encoding plant cell wall-degrading enzymes in longhorned beetles.</title>
        <authorList>
            <person name="Shin N.R."/>
            <person name="Okamura Y."/>
            <person name="Kirsch R."/>
            <person name="Pauchet Y."/>
        </authorList>
    </citation>
    <scope>NUCLEOTIDE SEQUENCE [LARGE SCALE GENOMIC DNA]</scope>
    <source>
        <strain evidence="6">EAD_L_NR</strain>
    </source>
</reference>
<comment type="caution">
    <text evidence="6">The sequence shown here is derived from an EMBL/GenBank/DDBJ whole genome shotgun (WGS) entry which is preliminary data.</text>
</comment>
<protein>
    <recommendedName>
        <fullName evidence="8">Transmembrane protein 17</fullName>
    </recommendedName>
</protein>
<feature type="transmembrane region" description="Helical" evidence="5">
    <location>
        <begin position="105"/>
        <end position="124"/>
    </location>
</feature>
<keyword evidence="7" id="KW-1185">Reference proteome</keyword>
<evidence type="ECO:0000256" key="5">
    <source>
        <dbReference type="SAM" id="Phobius"/>
    </source>
</evidence>
<proteinExistence type="predicted"/>
<evidence type="ECO:0000256" key="2">
    <source>
        <dbReference type="ARBA" id="ARBA00022692"/>
    </source>
</evidence>
<sequence length="188" mass="21592">MDWRESVTSVSDKVFPGLSHKIDDKLIGNEVMSNLPLQMALYYNTVFAPVWAVALITFLAQNFYLYSELNKLIIIFVVTTIFLVEALRLYLGYEGNLRDKIPELAGFWMLSLLLQLPLQSFLLFNPYFGLYVLEIVVQGVMVSMLCVQLVSGYSALKYTAAKQATYFRIMKLRADVSLADIENRYRMK</sequence>
<dbReference type="GO" id="GO:0016020">
    <property type="term" value="C:membrane"/>
    <property type="evidence" value="ECO:0007669"/>
    <property type="project" value="UniProtKB-SubCell"/>
</dbReference>
<dbReference type="EMBL" id="JANEYG010000031">
    <property type="protein sequence ID" value="KAJ8917682.1"/>
    <property type="molecule type" value="Genomic_DNA"/>
</dbReference>
<dbReference type="PANTHER" id="PTHR13531:SF6">
    <property type="entry name" value="TMEM (HUMAN TRANSMEMBRANE PROTEIN) HOMOLOG"/>
    <property type="match status" value="1"/>
</dbReference>
<feature type="transmembrane region" description="Helical" evidence="5">
    <location>
        <begin position="130"/>
        <end position="156"/>
    </location>
</feature>
<keyword evidence="4 5" id="KW-0472">Membrane</keyword>
<dbReference type="PANTHER" id="PTHR13531">
    <property type="entry name" value="GEO07735P1-RELATED-RELATED"/>
    <property type="match status" value="1"/>
</dbReference>
<keyword evidence="3 5" id="KW-1133">Transmembrane helix</keyword>
<evidence type="ECO:0000256" key="3">
    <source>
        <dbReference type="ARBA" id="ARBA00022989"/>
    </source>
</evidence>
<feature type="transmembrane region" description="Helical" evidence="5">
    <location>
        <begin position="41"/>
        <end position="60"/>
    </location>
</feature>
<dbReference type="Pfam" id="PF09799">
    <property type="entry name" value="Transmemb_17"/>
    <property type="match status" value="1"/>
</dbReference>
<comment type="subcellular location">
    <subcellularLocation>
        <location evidence="1">Membrane</location>
        <topology evidence="1">Multi-pass membrane protein</topology>
    </subcellularLocation>
</comment>